<proteinExistence type="predicted"/>
<reference evidence="2 3" key="1">
    <citation type="submission" date="2019-01" db="EMBL/GenBank/DDBJ databases">
        <title>Genome sequencing of the rare red list fungi Fomitopsis rosea.</title>
        <authorList>
            <person name="Buettner E."/>
            <person name="Kellner H."/>
        </authorList>
    </citation>
    <scope>NUCLEOTIDE SEQUENCE [LARGE SCALE GENOMIC DNA]</scope>
    <source>
        <strain evidence="2 3">DSM 105464</strain>
    </source>
</reference>
<dbReference type="STRING" id="34475.A0A4Y9YIH7"/>
<evidence type="ECO:0000313" key="3">
    <source>
        <dbReference type="Proteomes" id="UP000298390"/>
    </source>
</evidence>
<dbReference type="InterPro" id="IPR041078">
    <property type="entry name" value="Plavaka"/>
</dbReference>
<feature type="compositionally biased region" description="Acidic residues" evidence="1">
    <location>
        <begin position="142"/>
        <end position="154"/>
    </location>
</feature>
<dbReference type="Pfam" id="PF18759">
    <property type="entry name" value="Plavaka"/>
    <property type="match status" value="1"/>
</dbReference>
<accession>A0A4Y9YIH7</accession>
<organism evidence="2 3">
    <name type="scientific">Rhodofomes roseus</name>
    <dbReference type="NCBI Taxonomy" id="34475"/>
    <lineage>
        <taxon>Eukaryota</taxon>
        <taxon>Fungi</taxon>
        <taxon>Dikarya</taxon>
        <taxon>Basidiomycota</taxon>
        <taxon>Agaricomycotina</taxon>
        <taxon>Agaricomycetes</taxon>
        <taxon>Polyporales</taxon>
        <taxon>Rhodofomes</taxon>
    </lineage>
</organism>
<name>A0A4Y9YIH7_9APHY</name>
<protein>
    <recommendedName>
        <fullName evidence="4">C2H2-type domain-containing protein</fullName>
    </recommendedName>
</protein>
<gene>
    <name evidence="2" type="ORF">EVJ58_g4391</name>
</gene>
<dbReference type="Proteomes" id="UP000298390">
    <property type="component" value="Unassembled WGS sequence"/>
</dbReference>
<feature type="region of interest" description="Disordered" evidence="1">
    <location>
        <begin position="72"/>
        <end position="181"/>
    </location>
</feature>
<evidence type="ECO:0008006" key="4">
    <source>
        <dbReference type="Google" id="ProtNLM"/>
    </source>
</evidence>
<evidence type="ECO:0000313" key="2">
    <source>
        <dbReference type="EMBL" id="TFY61628.1"/>
    </source>
</evidence>
<comment type="caution">
    <text evidence="2">The sequence shown here is derived from an EMBL/GenBank/DDBJ whole genome shotgun (WGS) entry which is preliminary data.</text>
</comment>
<dbReference type="EMBL" id="SEKV01000200">
    <property type="protein sequence ID" value="TFY61628.1"/>
    <property type="molecule type" value="Genomic_DNA"/>
</dbReference>
<feature type="region of interest" description="Disordered" evidence="1">
    <location>
        <begin position="689"/>
        <end position="708"/>
    </location>
</feature>
<dbReference type="AlphaFoldDB" id="A0A4Y9YIH7"/>
<evidence type="ECO:0000256" key="1">
    <source>
        <dbReference type="SAM" id="MobiDB-lite"/>
    </source>
</evidence>
<sequence length="708" mass="78038">MHCRLVGGSSRRSPVVSNGEYTCDGCGASQFDHDGLSRHIARSTDPRCAASITHATDLARERARLRLGLQHAEHPVSGPSSSRIPAGPSPSPCLRPADEHPLPRPAFQALFEDPPNLDNDADDESDLDEHVADQGIQPVDPSDLESSSDEEDERNYDLGADPRPAPVRPESPAMQPLRPDQPLVNADDELEMDVDEDLPGLNGAEEAFLFHDPFVVPFSGQAGVPDHSPAARVEHPAPFTLYEDSLPGASDENEFAPFASSREWQIAQWAKTRGPSATALDEFLSIEGVRDDLKLTFKNTKDLNKRIDAQLPSRPPFVRHTLEVDGERYDLWLRDTMECVRALFSSPDWAADLIVAPERHYTDHSKNTRIYGDMHTGNWWWRVQHRLETLKPGATIVPLIISSDKTQLTLFRNRSCYPVYLTIGNIPKEIRRKSTRQGQLLIGYLPVTRLGHIQNDDTRRRAISNLFHACLRQALAPTCEPGRTGVAIASGNGTVYRCHPVFAAYVGDYPEIVTVAGVKSGECPAGVVDPDVLGEPVPCTPRDVNAILEALSTLQRTGNVLAHIEACKAAGIKPITEPFWEGLPFVNIYVSFPPDILHQLYQGMVKHVISWIKDAYGARVIDARFQALPPNHNLRHFSKGISHLSRVSGTEHQDICRILLGVIVDLRLPGGQNPVRVVRAVRALLVRDGGSSARRGDGPSNRRGFGGH</sequence>